<evidence type="ECO:0000313" key="2">
    <source>
        <dbReference type="Proteomes" id="UP001056778"/>
    </source>
</evidence>
<name>A0ACB9SWU6_HOLOL</name>
<dbReference type="Proteomes" id="UP001056778">
    <property type="component" value="Chromosome 6"/>
</dbReference>
<sequence>MGLAYVGVPCTEKDPCAINEDKGLVLAIVVTHEVGHVMGCAHDSPTESGCPEKGKDGSFNIMAPAVHLDTRQWSTCSRTFISTLLDNDLGECLNDEPEESNYKFAHLLPGVVYDHTYQCNWFMKGSELCGPISDRMCELLMCTRDRMKCSGTGEPAADGTKCGEDKWCYRGKCVKVGRRPEAINGGWGDWGTWSDCSRTCGIGLSFQERHCDNPAPEHGGRYCLGERKKAKLCNTDPCPETARSFRAVQCTEKDKEPSPEGQLHTWKPYLLEDKPCELYCINEENVFAKLAPRVKDGTKCKRGAKDVCISGVCTKIGCDMNINSDAVEDICGVCEGDGTTCKIFEETFHQRGHDYTKVVVVPKGAMNLEFEELGNSINTIAVGDESGHFFVNGDHKENTDNSYDCGGTEGVYSHGETSREKFVLYGPLKINLVLFVSTHDSLFIL</sequence>
<keyword evidence="2" id="KW-1185">Reference proteome</keyword>
<reference evidence="1" key="1">
    <citation type="submission" date="2022-04" db="EMBL/GenBank/DDBJ databases">
        <title>Chromosome-scale genome assembly of Holotrichia oblita Faldermann.</title>
        <authorList>
            <person name="Rongchong L."/>
        </authorList>
    </citation>
    <scope>NUCLEOTIDE SEQUENCE</scope>
    <source>
        <strain evidence="1">81SQS9</strain>
    </source>
</reference>
<protein>
    <submittedName>
        <fullName evidence="1">Adamts a disintegrin and metalloprotease with thrombospondin motifs protease</fullName>
    </submittedName>
</protein>
<gene>
    <name evidence="1" type="ORF">MML48_6g00015023</name>
</gene>
<keyword evidence="1" id="KW-0482">Metalloprotease</keyword>
<comment type="caution">
    <text evidence="1">The sequence shown here is derived from an EMBL/GenBank/DDBJ whole genome shotgun (WGS) entry which is preliminary data.</text>
</comment>
<dbReference type="EMBL" id="CM043020">
    <property type="protein sequence ID" value="KAI4459045.1"/>
    <property type="molecule type" value="Genomic_DNA"/>
</dbReference>
<keyword evidence="1" id="KW-0378">Hydrolase</keyword>
<accession>A0ACB9SWU6</accession>
<proteinExistence type="predicted"/>
<organism evidence="1 2">
    <name type="scientific">Holotrichia oblita</name>
    <name type="common">Chafer beetle</name>
    <dbReference type="NCBI Taxonomy" id="644536"/>
    <lineage>
        <taxon>Eukaryota</taxon>
        <taxon>Metazoa</taxon>
        <taxon>Ecdysozoa</taxon>
        <taxon>Arthropoda</taxon>
        <taxon>Hexapoda</taxon>
        <taxon>Insecta</taxon>
        <taxon>Pterygota</taxon>
        <taxon>Neoptera</taxon>
        <taxon>Endopterygota</taxon>
        <taxon>Coleoptera</taxon>
        <taxon>Polyphaga</taxon>
        <taxon>Scarabaeiformia</taxon>
        <taxon>Scarabaeidae</taxon>
        <taxon>Melolonthinae</taxon>
        <taxon>Holotrichia</taxon>
    </lineage>
</organism>
<evidence type="ECO:0000313" key="1">
    <source>
        <dbReference type="EMBL" id="KAI4459045.1"/>
    </source>
</evidence>
<keyword evidence="1" id="KW-0645">Protease</keyword>